<evidence type="ECO:0000313" key="2">
    <source>
        <dbReference type="Proteomes" id="UP000004756"/>
    </source>
</evidence>
<sequence length="39" mass="4540">MVIFSASLFYLAEKPLCFQRGGFYHLTPGRCFVQCFFKS</sequence>
<dbReference type="HOGENOM" id="CLU_3307075_0_0_9"/>
<dbReference type="AlphaFoldDB" id="C0D014"/>
<dbReference type="Proteomes" id="UP000004756">
    <property type="component" value="Unassembled WGS sequence"/>
</dbReference>
<organism evidence="1 2">
    <name type="scientific">[Clostridium] asparagiforme DSM 15981</name>
    <dbReference type="NCBI Taxonomy" id="518636"/>
    <lineage>
        <taxon>Bacteria</taxon>
        <taxon>Bacillati</taxon>
        <taxon>Bacillota</taxon>
        <taxon>Clostridia</taxon>
        <taxon>Lachnospirales</taxon>
        <taxon>Lachnospiraceae</taxon>
        <taxon>Enterocloster</taxon>
    </lineage>
</organism>
<reference evidence="1 2" key="2">
    <citation type="submission" date="2009-02" db="EMBL/GenBank/DDBJ databases">
        <title>Draft genome sequence of Clostridium asparagiforme (DSM 15981).</title>
        <authorList>
            <person name="Sudarsanam P."/>
            <person name="Ley R."/>
            <person name="Guruge J."/>
            <person name="Turnbaugh P.J."/>
            <person name="Mahowald M."/>
            <person name="Liep D."/>
            <person name="Gordon J."/>
        </authorList>
    </citation>
    <scope>NUCLEOTIDE SEQUENCE [LARGE SCALE GENOMIC DNA]</scope>
    <source>
        <strain evidence="1 2">DSM 15981</strain>
    </source>
</reference>
<accession>C0D014</accession>
<reference evidence="1 2" key="1">
    <citation type="submission" date="2009-01" db="EMBL/GenBank/DDBJ databases">
        <authorList>
            <person name="Fulton L."/>
            <person name="Clifton S."/>
            <person name="Fulton B."/>
            <person name="Xu J."/>
            <person name="Minx P."/>
            <person name="Pepin K.H."/>
            <person name="Johnson M."/>
            <person name="Bhonagiri V."/>
            <person name="Nash W.E."/>
            <person name="Mardis E.R."/>
            <person name="Wilson R.K."/>
        </authorList>
    </citation>
    <scope>NUCLEOTIDE SEQUENCE [LARGE SCALE GENOMIC DNA]</scope>
    <source>
        <strain evidence="1 2">DSM 15981</strain>
    </source>
</reference>
<protein>
    <submittedName>
        <fullName evidence="1">Uncharacterized protein</fullName>
    </submittedName>
</protein>
<name>C0D014_9FIRM</name>
<keyword evidence="2" id="KW-1185">Reference proteome</keyword>
<comment type="caution">
    <text evidence="1">The sequence shown here is derived from an EMBL/GenBank/DDBJ whole genome shotgun (WGS) entry which is preliminary data.</text>
</comment>
<evidence type="ECO:0000313" key="1">
    <source>
        <dbReference type="EMBL" id="EEG55377.1"/>
    </source>
</evidence>
<gene>
    <name evidence="1" type="ORF">CLOSTASPAR_02596</name>
</gene>
<dbReference type="EMBL" id="ACCJ01000151">
    <property type="protein sequence ID" value="EEG55377.1"/>
    <property type="molecule type" value="Genomic_DNA"/>
</dbReference>
<proteinExistence type="predicted"/>